<keyword evidence="1" id="KW-0732">Signal</keyword>
<feature type="signal peptide" evidence="1">
    <location>
        <begin position="1"/>
        <end position="16"/>
    </location>
</feature>
<dbReference type="OrthoDB" id="10036721at2759"/>
<evidence type="ECO:0000256" key="1">
    <source>
        <dbReference type="SAM" id="SignalP"/>
    </source>
</evidence>
<protein>
    <submittedName>
        <fullName evidence="2">Uncharacterized protein</fullName>
    </submittedName>
</protein>
<evidence type="ECO:0000313" key="2">
    <source>
        <dbReference type="EMBL" id="CAG8424675.1"/>
    </source>
</evidence>
<sequence length="66" mass="7216">MSPGYFLISRLALIQCFPCMGDVGIMAKSGSLLKRTKPARSDLSACSTPPTVLPRLIRSCSRWICL</sequence>
<gene>
    <name evidence="2" type="ORF">PSALAMII_LOCUS10257</name>
</gene>
<comment type="caution">
    <text evidence="2">The sequence shown here is derived from an EMBL/GenBank/DDBJ whole genome shotgun (WGS) entry which is preliminary data.</text>
</comment>
<proteinExistence type="predicted"/>
<feature type="chain" id="PRO_5040988896" evidence="1">
    <location>
        <begin position="17"/>
        <end position="66"/>
    </location>
</feature>
<name>A0A9W4K0B5_9EURO</name>
<organism evidence="2 3">
    <name type="scientific">Penicillium salamii</name>
    <dbReference type="NCBI Taxonomy" id="1612424"/>
    <lineage>
        <taxon>Eukaryota</taxon>
        <taxon>Fungi</taxon>
        <taxon>Dikarya</taxon>
        <taxon>Ascomycota</taxon>
        <taxon>Pezizomycotina</taxon>
        <taxon>Eurotiomycetes</taxon>
        <taxon>Eurotiomycetidae</taxon>
        <taxon>Eurotiales</taxon>
        <taxon>Aspergillaceae</taxon>
        <taxon>Penicillium</taxon>
    </lineage>
</organism>
<dbReference type="EMBL" id="CAJVPG010000446">
    <property type="protein sequence ID" value="CAG8424675.1"/>
    <property type="molecule type" value="Genomic_DNA"/>
</dbReference>
<accession>A0A9W4K0B5</accession>
<keyword evidence="3" id="KW-1185">Reference proteome</keyword>
<dbReference type="AlphaFoldDB" id="A0A9W4K0B5"/>
<reference evidence="2" key="1">
    <citation type="submission" date="2021-07" db="EMBL/GenBank/DDBJ databases">
        <authorList>
            <person name="Branca A.L. A."/>
        </authorList>
    </citation>
    <scope>NUCLEOTIDE SEQUENCE</scope>
</reference>
<evidence type="ECO:0000313" key="3">
    <source>
        <dbReference type="Proteomes" id="UP001152649"/>
    </source>
</evidence>
<dbReference type="Proteomes" id="UP001152649">
    <property type="component" value="Unassembled WGS sequence"/>
</dbReference>